<dbReference type="AlphaFoldDB" id="A0A4R5AZK9"/>
<organism evidence="2 3">
    <name type="scientific">Actinomadura rubrisoli</name>
    <dbReference type="NCBI Taxonomy" id="2530368"/>
    <lineage>
        <taxon>Bacteria</taxon>
        <taxon>Bacillati</taxon>
        <taxon>Actinomycetota</taxon>
        <taxon>Actinomycetes</taxon>
        <taxon>Streptosporangiales</taxon>
        <taxon>Thermomonosporaceae</taxon>
        <taxon>Actinomadura</taxon>
    </lineage>
</organism>
<feature type="region of interest" description="Disordered" evidence="1">
    <location>
        <begin position="162"/>
        <end position="200"/>
    </location>
</feature>
<evidence type="ECO:0000313" key="2">
    <source>
        <dbReference type="EMBL" id="TDD79058.1"/>
    </source>
</evidence>
<accession>A0A4R5AZK9</accession>
<dbReference type="Gene3D" id="2.180.10.10">
    <property type="entry name" value="RHS repeat-associated core"/>
    <property type="match status" value="1"/>
</dbReference>
<comment type="caution">
    <text evidence="2">The sequence shown here is derived from an EMBL/GenBank/DDBJ whole genome shotgun (WGS) entry which is preliminary data.</text>
</comment>
<sequence length="462" mass="49077">MTSTRNTYWSSPRTADGPGFHNAYMVRADSTVTRARKADGTYQVSQTDTSFDTEGRPVKAVDNGAPGDSGDDRCTTTTYADNTADGRWMLAFPETITLHEGACDGPAASKSVTLYDGAAEPGTANKPFDGNPTSVRTYRDANTYATAGATYDRFGRVTSTTFPNGTSATNDDTSTISYTPAEGWPTGGVTTTTPPPTVGAQPHVTKVFPGRGDGAPSKTLDANNNVTSLDYDAANRLIRVWGPAEPKPTNPSEAKPTVQFDYQTPQEGITPPSGATVVKTQRLQSGSTSNPNWLETWGYLDGFGRQVETQTRTPAGSETGRMISITRYDDRGLVAGTTGTPVYNADGPGRGLANTHWTAIPSWTTATYDGAERLTAATLYGAGSKKWSSTITPAADITVATPPSGGKRAALSDVRGRTTALIDDYQGPKPSTTRYGYSVRDELASITDAEGNITRQQYDWTG</sequence>
<evidence type="ECO:0008006" key="4">
    <source>
        <dbReference type="Google" id="ProtNLM"/>
    </source>
</evidence>
<dbReference type="EMBL" id="SMKU01000185">
    <property type="protein sequence ID" value="TDD79058.1"/>
    <property type="molecule type" value="Genomic_DNA"/>
</dbReference>
<feature type="compositionally biased region" description="Polar residues" evidence="1">
    <location>
        <begin position="42"/>
        <end position="52"/>
    </location>
</feature>
<dbReference type="InterPro" id="IPR050708">
    <property type="entry name" value="T6SS_VgrG/RHS"/>
</dbReference>
<feature type="region of interest" description="Disordered" evidence="1">
    <location>
        <begin position="37"/>
        <end position="71"/>
    </location>
</feature>
<dbReference type="PANTHER" id="PTHR32305:SF17">
    <property type="entry name" value="TRNA NUCLEASE WAPA"/>
    <property type="match status" value="1"/>
</dbReference>
<evidence type="ECO:0000256" key="1">
    <source>
        <dbReference type="SAM" id="MobiDB-lite"/>
    </source>
</evidence>
<reference evidence="2 3" key="1">
    <citation type="submission" date="2019-03" db="EMBL/GenBank/DDBJ databases">
        <title>Draft genome sequences of novel Actinobacteria.</title>
        <authorList>
            <person name="Sahin N."/>
            <person name="Ay H."/>
            <person name="Saygin H."/>
        </authorList>
    </citation>
    <scope>NUCLEOTIDE SEQUENCE [LARGE SCALE GENOMIC DNA]</scope>
    <source>
        <strain evidence="2 3">H3C3</strain>
    </source>
</reference>
<evidence type="ECO:0000313" key="3">
    <source>
        <dbReference type="Proteomes" id="UP000294513"/>
    </source>
</evidence>
<keyword evidence="3" id="KW-1185">Reference proteome</keyword>
<dbReference type="PANTHER" id="PTHR32305">
    <property type="match status" value="1"/>
</dbReference>
<proteinExistence type="predicted"/>
<gene>
    <name evidence="2" type="ORF">E1298_28695</name>
</gene>
<dbReference type="Proteomes" id="UP000294513">
    <property type="component" value="Unassembled WGS sequence"/>
</dbReference>
<feature type="compositionally biased region" description="Polar residues" evidence="1">
    <location>
        <begin position="162"/>
        <end position="178"/>
    </location>
</feature>
<protein>
    <recommendedName>
        <fullName evidence="4">RHS repeat protein</fullName>
    </recommendedName>
</protein>
<name>A0A4R5AZK9_9ACTN</name>